<dbReference type="EMBL" id="PFNG01000245">
    <property type="protein sequence ID" value="PIZ35345.1"/>
    <property type="molecule type" value="Genomic_DNA"/>
</dbReference>
<proteinExistence type="predicted"/>
<organism evidence="4 5">
    <name type="scientific">Candidatus Aquicultor secundus</name>
    <dbReference type="NCBI Taxonomy" id="1973895"/>
    <lineage>
        <taxon>Bacteria</taxon>
        <taxon>Bacillati</taxon>
        <taxon>Actinomycetota</taxon>
        <taxon>Candidatus Aquicultoria</taxon>
        <taxon>Candidatus Aquicultorales</taxon>
        <taxon>Candidatus Aquicultoraceae</taxon>
        <taxon>Candidatus Aquicultor</taxon>
    </lineage>
</organism>
<comment type="caution">
    <text evidence="4">The sequence shown here is derived from an EMBL/GenBank/DDBJ whole genome shotgun (WGS) entry which is preliminary data.</text>
</comment>
<evidence type="ECO:0000256" key="1">
    <source>
        <dbReference type="ARBA" id="ARBA00022676"/>
    </source>
</evidence>
<evidence type="ECO:0000256" key="2">
    <source>
        <dbReference type="ARBA" id="ARBA00022679"/>
    </source>
</evidence>
<evidence type="ECO:0000259" key="3">
    <source>
        <dbReference type="Pfam" id="PF04230"/>
    </source>
</evidence>
<dbReference type="CDD" id="cd06533">
    <property type="entry name" value="Glyco_transf_WecG_TagA"/>
    <property type="match status" value="1"/>
</dbReference>
<feature type="domain" description="Polysaccharide pyruvyl transferase" evidence="3">
    <location>
        <begin position="14"/>
        <end position="284"/>
    </location>
</feature>
<dbReference type="InterPro" id="IPR004629">
    <property type="entry name" value="WecG_TagA_CpsF"/>
</dbReference>
<dbReference type="Pfam" id="PF03808">
    <property type="entry name" value="Glyco_tran_WecG"/>
    <property type="match status" value="1"/>
</dbReference>
<sequence length="581" mass="64112">MKKVLISGYYGFGNTGDEAILSAMITSLRSEIPNVDITVSSFHPHETEAGYGVKAIPRSIKDIRRTLRKSDLFISGGGGLLQDVTSGRSLAYYCLLLILARVERVPVMIYGQGIGPIKRFFSKFLVKLAISGCNVIAVRDEGSKRVLEKIGVRREIVVTADPALLLKPVRVSRLAGVKRPAIGFALRAWPGIDFTRIAKAADEVADRFDASVVLIPFHGSRDRSVAEQVAGRMVRKALVIDDVELPSETLGVIGELDALVGMRLHSTIFAAVQGVPFVPVAYDPKVEEFASSVGALQPIACKDITSDTLIPRIEKLLGLNGGFAYSVEGLRMRARHNAVLAKHLLKERRILGIRFDALEMDEAAAIIEGYIAEKKPHLVVTLNAEMMVTAGNDEGFRSVLKKADLLVPDSIGIVWAGRLRARVPGIDMVDELAKRAALRGHRVFMIGAKQDVVEEAAAELQRRYPGLKIVGARCGYFSKREEKQVVDEIRQASPDILFVGLGMGKQEKWIAKHLYYLNVPVCLGVGGSFDVIAGKVKQAPVWIRQAGLEWLYRLLQQPTRLKRMLALPKFVFMVIRERRLY</sequence>
<evidence type="ECO:0000313" key="4">
    <source>
        <dbReference type="EMBL" id="PIZ35345.1"/>
    </source>
</evidence>
<dbReference type="NCBIfam" id="TIGR00696">
    <property type="entry name" value="wecG_tagA_cpsF"/>
    <property type="match status" value="1"/>
</dbReference>
<reference evidence="5" key="1">
    <citation type="submission" date="2017-09" db="EMBL/GenBank/DDBJ databases">
        <title>Depth-based differentiation of microbial function through sediment-hosted aquifers and enrichment of novel symbionts in the deep terrestrial subsurface.</title>
        <authorList>
            <person name="Probst A.J."/>
            <person name="Ladd B."/>
            <person name="Jarett J.K."/>
            <person name="Geller-Mcgrath D.E."/>
            <person name="Sieber C.M.K."/>
            <person name="Emerson J.B."/>
            <person name="Anantharaman K."/>
            <person name="Thomas B.C."/>
            <person name="Malmstrom R."/>
            <person name="Stieglmeier M."/>
            <person name="Klingl A."/>
            <person name="Woyke T."/>
            <person name="Ryan C.M."/>
            <person name="Banfield J.F."/>
        </authorList>
    </citation>
    <scope>NUCLEOTIDE SEQUENCE [LARGE SCALE GENOMIC DNA]</scope>
</reference>
<keyword evidence="2 4" id="KW-0808">Transferase</keyword>
<keyword evidence="1" id="KW-0328">Glycosyltransferase</keyword>
<dbReference type="RefSeq" id="WP_286977512.1">
    <property type="nucleotide sequence ID" value="NZ_PFNG01000245.1"/>
</dbReference>
<name>A0A2M7T694_9ACTN</name>
<dbReference type="GO" id="GO:0016758">
    <property type="term" value="F:hexosyltransferase activity"/>
    <property type="evidence" value="ECO:0007669"/>
    <property type="project" value="TreeGrafter"/>
</dbReference>
<gene>
    <name evidence="4" type="primary">csaB</name>
    <name evidence="4" type="ORF">COY37_10550</name>
</gene>
<dbReference type="PANTHER" id="PTHR34136:SF1">
    <property type="entry name" value="UDP-N-ACETYL-D-MANNOSAMINURONIC ACID TRANSFERASE"/>
    <property type="match status" value="1"/>
</dbReference>
<dbReference type="Proteomes" id="UP000230956">
    <property type="component" value="Unassembled WGS sequence"/>
</dbReference>
<protein>
    <submittedName>
        <fullName evidence="4">Polysaccharide pyruvyl transferase CsaB</fullName>
    </submittedName>
</protein>
<dbReference type="InterPro" id="IPR007345">
    <property type="entry name" value="Polysacch_pyruvyl_Trfase"/>
</dbReference>
<dbReference type="Pfam" id="PF04230">
    <property type="entry name" value="PS_pyruv_trans"/>
    <property type="match status" value="1"/>
</dbReference>
<accession>A0A2M7T694</accession>
<evidence type="ECO:0000313" key="5">
    <source>
        <dbReference type="Proteomes" id="UP000230956"/>
    </source>
</evidence>
<dbReference type="PANTHER" id="PTHR34136">
    <property type="match status" value="1"/>
</dbReference>
<dbReference type="NCBIfam" id="TIGR03609">
    <property type="entry name" value="S_layer_CsaB"/>
    <property type="match status" value="1"/>
</dbReference>
<dbReference type="InterPro" id="IPR019896">
    <property type="entry name" value="Polysacch_pyruvyl_Trfase_CsaB"/>
</dbReference>
<dbReference type="AlphaFoldDB" id="A0A2M7T694"/>